<evidence type="ECO:0000256" key="2">
    <source>
        <dbReference type="ARBA" id="ARBA00012274"/>
    </source>
</evidence>
<evidence type="ECO:0000256" key="6">
    <source>
        <dbReference type="SAM" id="MobiDB-lite"/>
    </source>
</evidence>
<name>A0AAF1KP58_9PROT</name>
<feature type="region of interest" description="Disordered" evidence="6">
    <location>
        <begin position="146"/>
        <end position="165"/>
    </location>
</feature>
<proteinExistence type="inferred from homology"/>
<reference evidence="8" key="1">
    <citation type="submission" date="2020-01" db="EMBL/GenBank/DDBJ databases">
        <authorList>
            <person name="Rat A."/>
        </authorList>
    </citation>
    <scope>NUCLEOTIDE SEQUENCE</scope>
    <source>
        <strain evidence="8">LMG 28251</strain>
    </source>
</reference>
<accession>A0AAF1KP58</accession>
<evidence type="ECO:0000259" key="7">
    <source>
        <dbReference type="Pfam" id="PF12637"/>
    </source>
</evidence>
<keyword evidence="4" id="KW-0547">Nucleotide-binding</keyword>
<keyword evidence="3" id="KW-0237">DNA synthesis</keyword>
<dbReference type="EMBL" id="JAAEDH010000025">
    <property type="protein sequence ID" value="MBR0657074.1"/>
    <property type="molecule type" value="Genomic_DNA"/>
</dbReference>
<protein>
    <recommendedName>
        <fullName evidence="2">ribonucleoside-diphosphate reductase</fullName>
        <ecNumber evidence="2">1.17.4.1</ecNumber>
    </recommendedName>
</protein>
<evidence type="ECO:0000313" key="8">
    <source>
        <dbReference type="EMBL" id="MBR0657074.1"/>
    </source>
</evidence>
<comment type="caution">
    <text evidence="8">The sequence shown here is derived from an EMBL/GenBank/DDBJ whole genome shotgun (WGS) entry which is preliminary data.</text>
</comment>
<dbReference type="Proteomes" id="UP001196068">
    <property type="component" value="Unassembled WGS sequence"/>
</dbReference>
<dbReference type="AlphaFoldDB" id="A0AAF1KP58"/>
<dbReference type="EC" id="1.17.4.1" evidence="2"/>
<evidence type="ECO:0000256" key="4">
    <source>
        <dbReference type="ARBA" id="ARBA00022741"/>
    </source>
</evidence>
<evidence type="ECO:0000256" key="1">
    <source>
        <dbReference type="ARBA" id="ARBA00007405"/>
    </source>
</evidence>
<feature type="non-terminal residue" evidence="8">
    <location>
        <position position="1"/>
    </location>
</feature>
<gene>
    <name evidence="8" type="ORF">GXW79_18500</name>
</gene>
<feature type="domain" description="TSCPD" evidence="7">
    <location>
        <begin position="37"/>
        <end position="131"/>
    </location>
</feature>
<keyword evidence="9" id="KW-1185">Reference proteome</keyword>
<comment type="catalytic activity">
    <reaction evidence="5">
        <text>a 2'-deoxyribonucleoside 5'-diphosphate + [thioredoxin]-disulfide + H2O = a ribonucleoside 5'-diphosphate + [thioredoxin]-dithiol</text>
        <dbReference type="Rhea" id="RHEA:23252"/>
        <dbReference type="Rhea" id="RHEA-COMP:10698"/>
        <dbReference type="Rhea" id="RHEA-COMP:10700"/>
        <dbReference type="ChEBI" id="CHEBI:15377"/>
        <dbReference type="ChEBI" id="CHEBI:29950"/>
        <dbReference type="ChEBI" id="CHEBI:50058"/>
        <dbReference type="ChEBI" id="CHEBI:57930"/>
        <dbReference type="ChEBI" id="CHEBI:73316"/>
        <dbReference type="EC" id="1.17.4.1"/>
    </reaction>
</comment>
<organism evidence="8 9">
    <name type="scientific">Plastoroseomonas arctica</name>
    <dbReference type="NCBI Taxonomy" id="1509237"/>
    <lineage>
        <taxon>Bacteria</taxon>
        <taxon>Pseudomonadati</taxon>
        <taxon>Pseudomonadota</taxon>
        <taxon>Alphaproteobacteria</taxon>
        <taxon>Acetobacterales</taxon>
        <taxon>Acetobacteraceae</taxon>
        <taxon>Plastoroseomonas</taxon>
    </lineage>
</organism>
<evidence type="ECO:0000256" key="3">
    <source>
        <dbReference type="ARBA" id="ARBA00022634"/>
    </source>
</evidence>
<sequence>AAIAAPAPPAPRPALPAPTLPELPLLLTPRNAVREAVARVTIAGQRITLRMLEDSDGALRGIAFSLTRDSALRALLDTTALSISLGLARGVPLADYVDALAYAPFAPFGEVEGDVEIGYASSALDWAMRHIGRAYLGRTDLADPRAPANLTAPHAPPPPLLPLDLPATDARRARRFRRVA</sequence>
<dbReference type="Pfam" id="PF12637">
    <property type="entry name" value="TSCPD"/>
    <property type="match status" value="1"/>
</dbReference>
<comment type="similarity">
    <text evidence="1">Belongs to the ribonucleoside diphosphate reductase class-2 family.</text>
</comment>
<evidence type="ECO:0000256" key="5">
    <source>
        <dbReference type="ARBA" id="ARBA00047754"/>
    </source>
</evidence>
<evidence type="ECO:0000313" key="9">
    <source>
        <dbReference type="Proteomes" id="UP001196068"/>
    </source>
</evidence>
<dbReference type="InterPro" id="IPR024434">
    <property type="entry name" value="TSCPD_dom"/>
</dbReference>
<reference evidence="8" key="2">
    <citation type="journal article" date="2021" name="Syst. Appl. Microbiol.">
        <title>Roseomonas hellenica sp. nov., isolated from roots of wild-growing Alkanna tinctoria.</title>
        <authorList>
            <person name="Rat A."/>
            <person name="Naranjo H.D."/>
            <person name="Lebbe L."/>
            <person name="Cnockaert M."/>
            <person name="Krigas N."/>
            <person name="Grigoriadou K."/>
            <person name="Maloupa E."/>
            <person name="Willems A."/>
        </authorList>
    </citation>
    <scope>NUCLEOTIDE SEQUENCE</scope>
    <source>
        <strain evidence="8">LMG 28251</strain>
    </source>
</reference>